<evidence type="ECO:0000256" key="3">
    <source>
        <dbReference type="ARBA" id="ARBA00022692"/>
    </source>
</evidence>
<proteinExistence type="predicted"/>
<keyword evidence="4 6" id="KW-1133">Transmembrane helix</keyword>
<feature type="transmembrane region" description="Helical" evidence="6">
    <location>
        <begin position="345"/>
        <end position="366"/>
    </location>
</feature>
<dbReference type="GO" id="GO:0005886">
    <property type="term" value="C:plasma membrane"/>
    <property type="evidence" value="ECO:0007669"/>
    <property type="project" value="UniProtKB-SubCell"/>
</dbReference>
<gene>
    <name evidence="8" type="ORF">H9L42_10705</name>
</gene>
<feature type="transmembrane region" description="Helical" evidence="6">
    <location>
        <begin position="568"/>
        <end position="594"/>
    </location>
</feature>
<feature type="transmembrane region" description="Helical" evidence="6">
    <location>
        <begin position="197"/>
        <end position="217"/>
    </location>
</feature>
<evidence type="ECO:0000256" key="2">
    <source>
        <dbReference type="ARBA" id="ARBA00022475"/>
    </source>
</evidence>
<keyword evidence="3 6" id="KW-0812">Transmembrane</keyword>
<comment type="caution">
    <text evidence="8">The sequence shown here is derived from an EMBL/GenBank/DDBJ whole genome shotgun (WGS) entry which is preliminary data.</text>
</comment>
<feature type="transmembrane region" description="Helical" evidence="6">
    <location>
        <begin position="615"/>
        <end position="634"/>
    </location>
</feature>
<dbReference type="SUPFAM" id="SSF82866">
    <property type="entry name" value="Multidrug efflux transporter AcrB transmembrane domain"/>
    <property type="match status" value="2"/>
</dbReference>
<accession>A0A923SR82</accession>
<dbReference type="Gene3D" id="1.20.1640.10">
    <property type="entry name" value="Multidrug efflux transporter AcrB transmembrane domain"/>
    <property type="match status" value="2"/>
</dbReference>
<protein>
    <submittedName>
        <fullName evidence="8">MMPL family transporter</fullName>
    </submittedName>
</protein>
<feature type="transmembrane region" description="Helical" evidence="6">
    <location>
        <begin position="646"/>
        <end position="669"/>
    </location>
</feature>
<evidence type="ECO:0000259" key="7">
    <source>
        <dbReference type="Pfam" id="PF03176"/>
    </source>
</evidence>
<feature type="domain" description="Membrane transport protein MMPL" evidence="7">
    <location>
        <begin position="134"/>
        <end position="322"/>
    </location>
</feature>
<comment type="subcellular location">
    <subcellularLocation>
        <location evidence="1">Cell membrane</location>
        <topology evidence="1">Multi-pass membrane protein</topology>
    </subcellularLocation>
</comment>
<sequence length="690" mass="75692">MNRFFRGVLSHRKFVIALFVCCAIAGAILSLGVKVNYTFADYLPQNTASTVALETMNEEFDGGAPNARLVIPDVTIPEALEMKEKIGGIDGVDGITWLDDAADIEGPLELIEEEVLEEYYKDGKACFSLTIDSDRILSTVTEVRKQAGEDALMEGSAVNTAVATETTGTEVSHIMIIVVPLCLVILLLTTTSWFEPILFLLTIGIAILINIGTNLFFGEISFVTKAASSILQLAVSMDYSIFLLHRFSAYRKEGMDVREAMINAMHKSFFTITASGLTTVIGFAALICMKFRIGPDMGVVMVKAIALSLISVLVLLPAMALVSYRLIDRTQHRPLLPEFGKFAGLVFKIRVPAMILFLLIITPAFLAQGDNDFRYGAGDMFGKGTQVYEDRIKVESTFGKTNQMVMMVPRGDTAKEKELSDAIYEIPQVTNVISYVDTAGAEVPIEYLDEDTLSQLVSEHYSRMVISVSTEPEGKDAFSVVEKLRQLGKKYYGGEYLLAGDSVSTYDMREVTTSDMQVVNFIAIGAIFLILLLTMRSLSIPVVLVLVIETAVWMNLSVPYFTGEHLQYIAYLIISSIQLGATVDYAILMASRYLEERSIRPKGEAVLEAVKNTSLSILTSASILTLAGLILGAISTNGVLKELGVLVGRGAIFSAILVLLVLPGILYLLDKVIEKTTWKANFFREDKQHG</sequence>
<dbReference type="InterPro" id="IPR004869">
    <property type="entry name" value="MMPL_dom"/>
</dbReference>
<evidence type="ECO:0000256" key="4">
    <source>
        <dbReference type="ARBA" id="ARBA00022989"/>
    </source>
</evidence>
<dbReference type="PANTHER" id="PTHR33406">
    <property type="entry name" value="MEMBRANE PROTEIN MJ1562-RELATED"/>
    <property type="match status" value="1"/>
</dbReference>
<keyword evidence="9" id="KW-1185">Reference proteome</keyword>
<evidence type="ECO:0000256" key="1">
    <source>
        <dbReference type="ARBA" id="ARBA00004651"/>
    </source>
</evidence>
<dbReference type="InterPro" id="IPR050545">
    <property type="entry name" value="Mycobact_MmpL"/>
</dbReference>
<feature type="transmembrane region" description="Helical" evidence="6">
    <location>
        <begin position="518"/>
        <end position="535"/>
    </location>
</feature>
<feature type="transmembrane region" description="Helical" evidence="6">
    <location>
        <begin position="269"/>
        <end position="293"/>
    </location>
</feature>
<feature type="domain" description="Membrane transport protein MMPL" evidence="7">
    <location>
        <begin position="394"/>
        <end position="672"/>
    </location>
</feature>
<evidence type="ECO:0000313" key="9">
    <source>
        <dbReference type="Proteomes" id="UP000602647"/>
    </source>
</evidence>
<feature type="transmembrane region" description="Helical" evidence="6">
    <location>
        <begin position="305"/>
        <end position="324"/>
    </location>
</feature>
<dbReference type="AlphaFoldDB" id="A0A923SR82"/>
<evidence type="ECO:0000256" key="6">
    <source>
        <dbReference type="SAM" id="Phobius"/>
    </source>
</evidence>
<reference evidence="8" key="1">
    <citation type="submission" date="2020-08" db="EMBL/GenBank/DDBJ databases">
        <title>Genome public.</title>
        <authorList>
            <person name="Liu C."/>
            <person name="Sun Q."/>
        </authorList>
    </citation>
    <scope>NUCLEOTIDE SEQUENCE</scope>
    <source>
        <strain evidence="8">BX12</strain>
    </source>
</reference>
<evidence type="ECO:0000256" key="5">
    <source>
        <dbReference type="ARBA" id="ARBA00023136"/>
    </source>
</evidence>
<keyword evidence="5 6" id="KW-0472">Membrane</keyword>
<feature type="transmembrane region" description="Helical" evidence="6">
    <location>
        <begin position="542"/>
        <end position="562"/>
    </location>
</feature>
<evidence type="ECO:0000313" key="8">
    <source>
        <dbReference type="EMBL" id="MBC6680305.1"/>
    </source>
</evidence>
<dbReference type="Pfam" id="PF03176">
    <property type="entry name" value="MMPL"/>
    <property type="match status" value="2"/>
</dbReference>
<dbReference type="EMBL" id="JACRYT010000011">
    <property type="protein sequence ID" value="MBC6680305.1"/>
    <property type="molecule type" value="Genomic_DNA"/>
</dbReference>
<dbReference type="Proteomes" id="UP000602647">
    <property type="component" value="Unassembled WGS sequence"/>
</dbReference>
<keyword evidence="2" id="KW-1003">Cell membrane</keyword>
<dbReference type="PANTHER" id="PTHR33406:SF13">
    <property type="entry name" value="MEMBRANE PROTEIN YDFJ"/>
    <property type="match status" value="1"/>
</dbReference>
<name>A0A923SR82_9FIRM</name>
<feature type="transmembrane region" description="Helical" evidence="6">
    <location>
        <begin position="171"/>
        <end position="190"/>
    </location>
</feature>
<dbReference type="RefSeq" id="WP_187303402.1">
    <property type="nucleotide sequence ID" value="NZ_JACRYT010000011.1"/>
</dbReference>
<organism evidence="8 9">
    <name type="scientific">Zhenpiania hominis</name>
    <dbReference type="NCBI Taxonomy" id="2763644"/>
    <lineage>
        <taxon>Bacteria</taxon>
        <taxon>Bacillati</taxon>
        <taxon>Bacillota</taxon>
        <taxon>Clostridia</taxon>
        <taxon>Peptostreptococcales</taxon>
        <taxon>Anaerovoracaceae</taxon>
        <taxon>Zhenpiania</taxon>
    </lineage>
</organism>